<keyword evidence="2" id="KW-1185">Reference proteome</keyword>
<dbReference type="Proteomes" id="UP000297777">
    <property type="component" value="Unassembled WGS sequence"/>
</dbReference>
<reference evidence="1 2" key="1">
    <citation type="submission" date="2017-12" db="EMBL/GenBank/DDBJ databases">
        <title>Comparative genomics of Botrytis spp.</title>
        <authorList>
            <person name="Valero-Jimenez C.A."/>
            <person name="Tapia P."/>
            <person name="Veloso J."/>
            <person name="Silva-Moreno E."/>
            <person name="Staats M."/>
            <person name="Valdes J.H."/>
            <person name="Van Kan J.A.L."/>
        </authorList>
    </citation>
    <scope>NUCLEOTIDE SEQUENCE [LARGE SCALE GENOMIC DNA]</scope>
    <source>
        <strain evidence="1 2">Bt9001</strain>
    </source>
</reference>
<accession>A0A4Z1EVR8</accession>
<evidence type="ECO:0000313" key="1">
    <source>
        <dbReference type="EMBL" id="TGO13221.1"/>
    </source>
</evidence>
<gene>
    <name evidence="1" type="ORF">BTUL_0074g00280</name>
</gene>
<dbReference type="EMBL" id="PQXH01000074">
    <property type="protein sequence ID" value="TGO13221.1"/>
    <property type="molecule type" value="Genomic_DNA"/>
</dbReference>
<sequence>MNLTDPLRNAPHSHRAGIITCGTYWAFQTLRYEVSAGLPSLMVSTIMNISNGELSESDL</sequence>
<comment type="caution">
    <text evidence="1">The sequence shown here is derived from an EMBL/GenBank/DDBJ whole genome shotgun (WGS) entry which is preliminary data.</text>
</comment>
<evidence type="ECO:0000313" key="2">
    <source>
        <dbReference type="Proteomes" id="UP000297777"/>
    </source>
</evidence>
<organism evidence="1 2">
    <name type="scientific">Botrytis tulipae</name>
    <dbReference type="NCBI Taxonomy" id="87230"/>
    <lineage>
        <taxon>Eukaryota</taxon>
        <taxon>Fungi</taxon>
        <taxon>Dikarya</taxon>
        <taxon>Ascomycota</taxon>
        <taxon>Pezizomycotina</taxon>
        <taxon>Leotiomycetes</taxon>
        <taxon>Helotiales</taxon>
        <taxon>Sclerotiniaceae</taxon>
        <taxon>Botrytis</taxon>
    </lineage>
</organism>
<name>A0A4Z1EVR8_9HELO</name>
<protein>
    <submittedName>
        <fullName evidence="1">Uncharacterized protein</fullName>
    </submittedName>
</protein>
<dbReference type="AlphaFoldDB" id="A0A4Z1EVR8"/>
<proteinExistence type="predicted"/>